<feature type="region of interest" description="Disordered" evidence="1">
    <location>
        <begin position="1"/>
        <end position="22"/>
    </location>
</feature>
<accession>Q0KKZ1</accession>
<dbReference type="EMBL" id="AB190359">
    <property type="protein sequence ID" value="BAF30819.1"/>
    <property type="molecule type" value="Genomic_DNA"/>
</dbReference>
<reference evidence="2" key="1">
    <citation type="journal article" date="2006" name="Extremophiles">
        <title>Structural analysis of the plasmid pTA1 isolated from the thermoacidophilic archaeon Thermoplasma acidophilum.</title>
        <authorList>
            <person name="Yamashiro K."/>
            <person name="Yokobori S."/>
            <person name="Oshima T."/>
            <person name="Yamgishi A."/>
        </authorList>
    </citation>
    <scope>NUCLEOTIDE SEQUENCE</scope>
    <source>
        <strain evidence="2">H0-122</strain>
        <plasmid evidence="2">pTA1</plasmid>
    </source>
</reference>
<evidence type="ECO:0000313" key="2">
    <source>
        <dbReference type="EMBL" id="BAF30819.1"/>
    </source>
</evidence>
<evidence type="ECO:0000256" key="1">
    <source>
        <dbReference type="SAM" id="MobiDB-lite"/>
    </source>
</evidence>
<keyword evidence="2" id="KW-0614">Plasmid</keyword>
<dbReference type="SUPFAM" id="SSF46785">
    <property type="entry name" value="Winged helix' DNA-binding domain"/>
    <property type="match status" value="1"/>
</dbReference>
<dbReference type="AlphaFoldDB" id="Q0KKZ1"/>
<sequence length="151" mass="17570">MDPAGPSPTHILPEGKGKMDQDHRAIHPPLMESDRKSRNMDKGHRRTIQTNRGGIQRAMTRETVKRRIISIMKNNPGIWYSSSKIYNILKYEYGTTTKQIAYILRELEEDGILESRKGSRKGNKINYYKANRNNIYIAITIQGKQYYRDRG</sequence>
<feature type="compositionally biased region" description="Basic and acidic residues" evidence="1">
    <location>
        <begin position="13"/>
        <end position="22"/>
    </location>
</feature>
<dbReference type="InterPro" id="IPR036390">
    <property type="entry name" value="WH_DNA-bd_sf"/>
</dbReference>
<dbReference type="Gene3D" id="1.10.10.10">
    <property type="entry name" value="Winged helix-like DNA-binding domain superfamily/Winged helix DNA-binding domain"/>
    <property type="match status" value="1"/>
</dbReference>
<dbReference type="InterPro" id="IPR036388">
    <property type="entry name" value="WH-like_DNA-bd_sf"/>
</dbReference>
<name>Q0KKZ1_THEAI</name>
<protein>
    <submittedName>
        <fullName evidence="2">Uncharacterized protein</fullName>
    </submittedName>
</protein>
<geneLocation type="plasmid" evidence="2">
    <name>pTA1</name>
</geneLocation>
<proteinExistence type="predicted"/>
<organism evidence="2">
    <name type="scientific">Thermoplasma acidophilum</name>
    <dbReference type="NCBI Taxonomy" id="2303"/>
    <lineage>
        <taxon>Archaea</taxon>
        <taxon>Methanobacteriati</taxon>
        <taxon>Thermoplasmatota</taxon>
        <taxon>Thermoplasmata</taxon>
        <taxon>Thermoplasmatales</taxon>
        <taxon>Thermoplasmataceae</taxon>
        <taxon>Thermoplasma</taxon>
    </lineage>
</organism>